<feature type="transmembrane region" description="Helical" evidence="1">
    <location>
        <begin position="104"/>
        <end position="125"/>
    </location>
</feature>
<evidence type="ECO:0000313" key="4">
    <source>
        <dbReference type="Proteomes" id="UP000182829"/>
    </source>
</evidence>
<feature type="transmembrane region" description="Helical" evidence="1">
    <location>
        <begin position="137"/>
        <end position="156"/>
    </location>
</feature>
<feature type="domain" description="Phosphatidic acid phosphatase type 2/haloperoxidase" evidence="2">
    <location>
        <begin position="64"/>
        <end position="177"/>
    </location>
</feature>
<feature type="transmembrane region" description="Helical" evidence="1">
    <location>
        <begin position="207"/>
        <end position="224"/>
    </location>
</feature>
<keyword evidence="1" id="KW-1133">Transmembrane helix</keyword>
<dbReference type="PANTHER" id="PTHR14969:SF13">
    <property type="entry name" value="AT30094P"/>
    <property type="match status" value="1"/>
</dbReference>
<dbReference type="InterPro" id="IPR036938">
    <property type="entry name" value="PAP2/HPO_sf"/>
</dbReference>
<dbReference type="InterPro" id="IPR000326">
    <property type="entry name" value="PAP2/HPO"/>
</dbReference>
<evidence type="ECO:0000313" key="3">
    <source>
        <dbReference type="EMBL" id="SFI50064.1"/>
    </source>
</evidence>
<accession>A0A1I3IQ33</accession>
<dbReference type="Gene3D" id="1.20.144.10">
    <property type="entry name" value="Phosphatidic acid phosphatase type 2/haloperoxidase"/>
    <property type="match status" value="1"/>
</dbReference>
<feature type="transmembrane region" description="Helical" evidence="1">
    <location>
        <begin position="66"/>
        <end position="84"/>
    </location>
</feature>
<dbReference type="RefSeq" id="WP_005580762.1">
    <property type="nucleotide sequence ID" value="NZ_FORO01000001.1"/>
</dbReference>
<dbReference type="SUPFAM" id="SSF48317">
    <property type="entry name" value="Acid phosphatase/Vanadium-dependent haloperoxidase"/>
    <property type="match status" value="1"/>
</dbReference>
<keyword evidence="1" id="KW-0812">Transmembrane</keyword>
<dbReference type="Pfam" id="PF01569">
    <property type="entry name" value="PAP2"/>
    <property type="match status" value="1"/>
</dbReference>
<dbReference type="OrthoDB" id="10182at2157"/>
<feature type="transmembrane region" description="Helical" evidence="1">
    <location>
        <begin position="31"/>
        <end position="54"/>
    </location>
</feature>
<dbReference type="Proteomes" id="UP000182829">
    <property type="component" value="Unassembled WGS sequence"/>
</dbReference>
<feature type="transmembrane region" description="Helical" evidence="1">
    <location>
        <begin position="262"/>
        <end position="295"/>
    </location>
</feature>
<feature type="transmembrane region" description="Helical" evidence="1">
    <location>
        <begin position="184"/>
        <end position="201"/>
    </location>
</feature>
<name>A0A1I3IQ33_9EURY</name>
<reference evidence="3 4" key="1">
    <citation type="submission" date="2016-10" db="EMBL/GenBank/DDBJ databases">
        <authorList>
            <person name="de Groot N.N."/>
        </authorList>
    </citation>
    <scope>NUCLEOTIDE SEQUENCE [LARGE SCALE GENOMIC DNA]</scope>
    <source>
        <strain evidence="3 4">SP2</strain>
    </source>
</reference>
<proteinExistence type="predicted"/>
<evidence type="ECO:0000256" key="1">
    <source>
        <dbReference type="SAM" id="Phobius"/>
    </source>
</evidence>
<sequence length="335" mass="35039">MSEEQVFPTRLFDPELNRAIHEALPGVVVDAFGALTVLGDGAILVAIATLLYWFGSETDRHDRAMVLAVAVTTLALVTGLKGILEIPRPLYVAEPPLEFAPAAYPGWSTPSAHAMGAAAVYGALAVVTNTGTRHQRYAAAAFLVVTIPLSRVVIGVHYLGDVIIGATLGLLLVAVAVRITTRSVTPMFALSLAIAVAAFALGSEEFTTMAIGASLGGLVTWPLLENRTANPLAASLLFLGLLVLPLLGVVKLLEVSLAVEGGLVIAGTMVSLASILETIGFALAFGGALAVPYLATRLNDTDAVRKLQTVLPFRGRHVELAAVGDEPSVDDRTRF</sequence>
<dbReference type="PANTHER" id="PTHR14969">
    <property type="entry name" value="SPHINGOSINE-1-PHOSPHATE PHOSPHOHYDROLASE"/>
    <property type="match status" value="1"/>
</dbReference>
<dbReference type="AlphaFoldDB" id="A0A1I3IQ33"/>
<gene>
    <name evidence="3" type="ORF">SAMN05443661_10118</name>
</gene>
<evidence type="ECO:0000259" key="2">
    <source>
        <dbReference type="SMART" id="SM00014"/>
    </source>
</evidence>
<feature type="transmembrane region" description="Helical" evidence="1">
    <location>
        <begin position="231"/>
        <end position="250"/>
    </location>
</feature>
<dbReference type="GeneID" id="14209836"/>
<dbReference type="SMART" id="SM00014">
    <property type="entry name" value="acidPPc"/>
    <property type="match status" value="1"/>
</dbReference>
<feature type="transmembrane region" description="Helical" evidence="1">
    <location>
        <begin position="162"/>
        <end position="179"/>
    </location>
</feature>
<protein>
    <submittedName>
        <fullName evidence="3">Membrane-associated phospholipid phosphatase</fullName>
    </submittedName>
</protein>
<dbReference type="EMBL" id="FORO01000001">
    <property type="protein sequence ID" value="SFI50064.1"/>
    <property type="molecule type" value="Genomic_DNA"/>
</dbReference>
<keyword evidence="1" id="KW-0472">Membrane</keyword>
<organism evidence="3 4">
    <name type="scientific">Natronobacterium gregoryi</name>
    <dbReference type="NCBI Taxonomy" id="44930"/>
    <lineage>
        <taxon>Archaea</taxon>
        <taxon>Methanobacteriati</taxon>
        <taxon>Methanobacteriota</taxon>
        <taxon>Stenosarchaea group</taxon>
        <taxon>Halobacteria</taxon>
        <taxon>Halobacteriales</taxon>
        <taxon>Natrialbaceae</taxon>
        <taxon>Natronobacterium</taxon>
    </lineage>
</organism>